<dbReference type="RefSeq" id="WP_173633963.1">
    <property type="nucleotide sequence ID" value="NZ_CP054212.1"/>
</dbReference>
<dbReference type="Proteomes" id="UP000505325">
    <property type="component" value="Chromosome"/>
</dbReference>
<keyword evidence="2" id="KW-1185">Reference proteome</keyword>
<accession>A0A6M8UBR2</accession>
<dbReference type="AlphaFoldDB" id="A0A6M8UBR2"/>
<gene>
    <name evidence="1" type="ORF">PMPD1_2036</name>
</gene>
<sequence length="211" mass="23877">MDSKQIALGILDGITSVGVGFYDGVIRTAQGSGLAGSRLKQRNAYETERFMRIIKSTANRQEPIRNLITIIVTDFYSKITPEGREAINSQIGYGVGRISARTGSQFVLAQFIAQSLLTRMVTAEAYKRFIRVGSSFTLNVLMLQGLVEEAAKASRRMQEHYPQTYMKVSRMNLDMVYFLVEKPLQPYLVYINSHPMFCKRVDNELCKSIVR</sequence>
<dbReference type="EMBL" id="CP054212">
    <property type="protein sequence ID" value="QKJ86984.1"/>
    <property type="molecule type" value="Genomic_DNA"/>
</dbReference>
<organism evidence="1 2">
    <name type="scientific">Paramixta manurensis</name>
    <dbReference type="NCBI Taxonomy" id="2740817"/>
    <lineage>
        <taxon>Bacteria</taxon>
        <taxon>Pseudomonadati</taxon>
        <taxon>Pseudomonadota</taxon>
        <taxon>Gammaproteobacteria</taxon>
        <taxon>Enterobacterales</taxon>
        <taxon>Erwiniaceae</taxon>
        <taxon>Paramixta</taxon>
    </lineage>
</organism>
<evidence type="ECO:0000313" key="1">
    <source>
        <dbReference type="EMBL" id="QKJ86984.1"/>
    </source>
</evidence>
<protein>
    <submittedName>
        <fullName evidence="1">Uncharacterized protein</fullName>
    </submittedName>
</protein>
<evidence type="ECO:0000313" key="2">
    <source>
        <dbReference type="Proteomes" id="UP000505325"/>
    </source>
</evidence>
<name>A0A6M8UBR2_9GAMM</name>
<proteinExistence type="predicted"/>
<dbReference type="KEGG" id="pmak:PMPD1_2036"/>
<reference evidence="1 2" key="1">
    <citation type="submission" date="2020-06" db="EMBL/GenBank/DDBJ databases">
        <title>Genome sequence of Paramixta manurensis strain PD-1.</title>
        <authorList>
            <person name="Lee C.W."/>
            <person name="Kim J."/>
        </authorList>
    </citation>
    <scope>NUCLEOTIDE SEQUENCE [LARGE SCALE GENOMIC DNA]</scope>
    <source>
        <strain evidence="1 2">PD-1</strain>
    </source>
</reference>